<feature type="region of interest" description="Disordered" evidence="1">
    <location>
        <begin position="96"/>
        <end position="201"/>
    </location>
</feature>
<feature type="compositionally biased region" description="Basic and acidic residues" evidence="1">
    <location>
        <begin position="432"/>
        <end position="451"/>
    </location>
</feature>
<feature type="domain" description="Micro-fibrillar-associated protein 1 C-terminal" evidence="2">
    <location>
        <begin position="164"/>
        <end position="377"/>
    </location>
</feature>
<dbReference type="PANTHER" id="PTHR15327">
    <property type="entry name" value="MICROFIBRIL-ASSOCIATED PROTEIN"/>
    <property type="match status" value="1"/>
</dbReference>
<evidence type="ECO:0000313" key="3">
    <source>
        <dbReference type="EMBL" id="KIS66520.1"/>
    </source>
</evidence>
<feature type="compositionally biased region" description="Acidic residues" evidence="1">
    <location>
        <begin position="111"/>
        <end position="127"/>
    </location>
</feature>
<feature type="compositionally biased region" description="Low complexity" evidence="1">
    <location>
        <begin position="96"/>
        <end position="107"/>
    </location>
</feature>
<feature type="compositionally biased region" description="Low complexity" evidence="1">
    <location>
        <begin position="139"/>
        <end position="153"/>
    </location>
</feature>
<evidence type="ECO:0000256" key="1">
    <source>
        <dbReference type="SAM" id="MobiDB-lite"/>
    </source>
</evidence>
<keyword evidence="4" id="KW-1185">Reference proteome</keyword>
<dbReference type="Pfam" id="PF06991">
    <property type="entry name" value="MFAP1"/>
    <property type="match status" value="1"/>
</dbReference>
<feature type="region of interest" description="Disordered" evidence="1">
    <location>
        <begin position="408"/>
        <end position="629"/>
    </location>
</feature>
<dbReference type="GO" id="GO:0000398">
    <property type="term" value="P:mRNA splicing, via spliceosome"/>
    <property type="evidence" value="ECO:0000318"/>
    <property type="project" value="GO_Central"/>
</dbReference>
<protein>
    <recommendedName>
        <fullName evidence="2">Micro-fibrillar-associated protein 1 C-terminal domain-containing protein</fullName>
    </recommendedName>
</protein>
<dbReference type="STRING" id="237631.A0A0D1DVK1"/>
<accession>A0A0D1DVK1</accession>
<reference evidence="3 4" key="1">
    <citation type="journal article" date="2006" name="Nature">
        <title>Insights from the genome of the biotrophic fungal plant pathogen Ustilago maydis.</title>
        <authorList>
            <person name="Kamper J."/>
            <person name="Kahmann R."/>
            <person name="Bolker M."/>
            <person name="Ma L.J."/>
            <person name="Brefort T."/>
            <person name="Saville B.J."/>
            <person name="Banuett F."/>
            <person name="Kronstad J.W."/>
            <person name="Gold S.E."/>
            <person name="Muller O."/>
            <person name="Perlin M.H."/>
            <person name="Wosten H.A."/>
            <person name="de Vries R."/>
            <person name="Ruiz-Herrera J."/>
            <person name="Reynaga-Pena C.G."/>
            <person name="Snetselaar K."/>
            <person name="McCann M."/>
            <person name="Perez-Martin J."/>
            <person name="Feldbrugge M."/>
            <person name="Basse C.W."/>
            <person name="Steinberg G."/>
            <person name="Ibeas J.I."/>
            <person name="Holloman W."/>
            <person name="Guzman P."/>
            <person name="Farman M."/>
            <person name="Stajich J.E."/>
            <person name="Sentandreu R."/>
            <person name="Gonzalez-Prieto J.M."/>
            <person name="Kennell J.C."/>
            <person name="Molina L."/>
            <person name="Schirawski J."/>
            <person name="Mendoza-Mendoza A."/>
            <person name="Greilinger D."/>
            <person name="Munch K."/>
            <person name="Rossel N."/>
            <person name="Scherer M."/>
            <person name="Vranes M."/>
            <person name="Ladendorf O."/>
            <person name="Vincon V."/>
            <person name="Fuchs U."/>
            <person name="Sandrock B."/>
            <person name="Meng S."/>
            <person name="Ho E.C."/>
            <person name="Cahill M.J."/>
            <person name="Boyce K.J."/>
            <person name="Klose J."/>
            <person name="Klosterman S.J."/>
            <person name="Deelstra H.J."/>
            <person name="Ortiz-Castellanos L."/>
            <person name="Li W."/>
            <person name="Sanchez-Alonso P."/>
            <person name="Schreier P.H."/>
            <person name="Hauser-Hahn I."/>
            <person name="Vaupel M."/>
            <person name="Koopmann E."/>
            <person name="Friedrich G."/>
            <person name="Voss H."/>
            <person name="Schluter T."/>
            <person name="Margolis J."/>
            <person name="Platt D."/>
            <person name="Swimmer C."/>
            <person name="Gnirke A."/>
            <person name="Chen F."/>
            <person name="Vysotskaia V."/>
            <person name="Mannhaupt G."/>
            <person name="Guldener U."/>
            <person name="Munsterkotter M."/>
            <person name="Haase D."/>
            <person name="Oesterheld M."/>
            <person name="Mewes H.W."/>
            <person name="Mauceli E.W."/>
            <person name="DeCaprio D."/>
            <person name="Wade C.M."/>
            <person name="Butler J."/>
            <person name="Young S."/>
            <person name="Jaffe D.B."/>
            <person name="Calvo S."/>
            <person name="Nusbaum C."/>
            <person name="Galagan J."/>
            <person name="Birren B.W."/>
        </authorList>
    </citation>
    <scope>NUCLEOTIDE SEQUENCE [LARGE SCALE GENOMIC DNA]</scope>
    <source>
        <strain evidence="4">DSM 14603 / FGSC 9021 / UM521</strain>
    </source>
</reference>
<dbReference type="KEGG" id="uma:UMAG_05512"/>
<evidence type="ECO:0000313" key="4">
    <source>
        <dbReference type="Proteomes" id="UP000000561"/>
    </source>
</evidence>
<dbReference type="InterPro" id="IPR033194">
    <property type="entry name" value="MFAP1"/>
</dbReference>
<gene>
    <name evidence="3" type="ORF">UMAG_05512</name>
</gene>
<dbReference type="eggNOG" id="KOG1425">
    <property type="taxonomic scope" value="Eukaryota"/>
</dbReference>
<feature type="compositionally biased region" description="Acidic residues" evidence="1">
    <location>
        <begin position="154"/>
        <end position="166"/>
    </location>
</feature>
<feature type="compositionally biased region" description="Basic residues" evidence="1">
    <location>
        <begin position="602"/>
        <end position="612"/>
    </location>
</feature>
<feature type="region of interest" description="Disordered" evidence="1">
    <location>
        <begin position="1"/>
        <end position="59"/>
    </location>
</feature>
<name>A0A0D1DVK1_MYCMD</name>
<dbReference type="InParanoid" id="A0A0D1DVK1"/>
<proteinExistence type="predicted"/>
<organism evidence="3 4">
    <name type="scientific">Mycosarcoma maydis</name>
    <name type="common">Corn smut fungus</name>
    <name type="synonym">Ustilago maydis</name>
    <dbReference type="NCBI Taxonomy" id="5270"/>
    <lineage>
        <taxon>Eukaryota</taxon>
        <taxon>Fungi</taxon>
        <taxon>Dikarya</taxon>
        <taxon>Basidiomycota</taxon>
        <taxon>Ustilaginomycotina</taxon>
        <taxon>Ustilaginomycetes</taxon>
        <taxon>Ustilaginales</taxon>
        <taxon>Ustilaginaceae</taxon>
        <taxon>Mycosarcoma</taxon>
    </lineage>
</organism>
<dbReference type="OrthoDB" id="1111734at2759"/>
<dbReference type="GeneID" id="23565384"/>
<sequence length="629" mass="70743">MVPPPPPPQAGSRVARPAARYRPGKAPVGAGATLDEYSDSDASDGGHAQDTKYEGTSQEGITDLSFGASAFTSAAGQQRRTAGIIVKDAIGLSSKTLDLRLRSTSTTAAAGEEENSSEYETDTDQEEAAAKPVFRKPEAAASAQQQTAQASDSSEYETDSEGESEESETKTEPLLKPIFVPKQARTTISTDAAADQHQLELDAEAKAEAEAAVRRKEAHDLAAAAIKRQLAEKEYQDTHQTDVDDTDGLDPEAEFQAWRERELARLRRDHEAILAKQRAQQEIDAFKSLPEAEKERLGRERAAQLRAEKKEQRGNPAFLQKYYHKGSFFQDMDILKRDYTEKTSKDVDISKLPKMMQVRGYGEKGRSKWTHLANEDTSKGAMRLDVLQGGSKGCFRCGGPHLRKDCPEAGGKAEGGSGANSSKVVSEASRNWGDKQANDDVNDYDQKDMRRGTSRSPHQQGSRRHDQDTSGPSSHNSQHRYDDDDDDDNARSKSKGSRSHSNYRGEQQDRKHPPSLSSSSRRDGGSSRSHHHNRQDRKDDGLRHHRERRPDRDRDHDDRHRSRDQDRDRNRDRDRDRDAGRHRDRGHRSRSDWPRSNDKHRDRDHHHDKKHSSNNPDRESDRKRSRTET</sequence>
<feature type="compositionally biased region" description="Basic and acidic residues" evidence="1">
    <location>
        <begin position="589"/>
        <end position="601"/>
    </location>
</feature>
<dbReference type="VEuPathDB" id="FungiDB:UMAG_05512"/>
<dbReference type="EMBL" id="CM003157">
    <property type="protein sequence ID" value="KIS66520.1"/>
    <property type="molecule type" value="Genomic_DNA"/>
</dbReference>
<dbReference type="AlphaFoldDB" id="A0A0D1DVK1"/>
<dbReference type="Proteomes" id="UP000000561">
    <property type="component" value="Chromosome 18"/>
</dbReference>
<evidence type="ECO:0000259" key="2">
    <source>
        <dbReference type="Pfam" id="PF06991"/>
    </source>
</evidence>
<feature type="compositionally biased region" description="Basic and acidic residues" evidence="1">
    <location>
        <begin position="536"/>
        <end position="581"/>
    </location>
</feature>
<dbReference type="InterPro" id="IPR009730">
    <property type="entry name" value="MFAP1_C"/>
</dbReference>
<dbReference type="RefSeq" id="XP_011391835.1">
    <property type="nucleotide sequence ID" value="XM_011393533.1"/>
</dbReference>
<dbReference type="GO" id="GO:0005684">
    <property type="term" value="C:U2-type spliceosomal complex"/>
    <property type="evidence" value="ECO:0000318"/>
    <property type="project" value="GO_Central"/>
</dbReference>
<feature type="compositionally biased region" description="Basic and acidic residues" evidence="1">
    <location>
        <begin position="616"/>
        <end position="629"/>
    </location>
</feature>